<comment type="catalytic activity">
    <reaction evidence="8">
        <text>tRNA(Trp) + L-tryptophan + ATP = L-tryptophyl-tRNA(Trp) + AMP + diphosphate + H(+)</text>
        <dbReference type="Rhea" id="RHEA:24080"/>
        <dbReference type="Rhea" id="RHEA-COMP:9671"/>
        <dbReference type="Rhea" id="RHEA-COMP:9705"/>
        <dbReference type="ChEBI" id="CHEBI:15378"/>
        <dbReference type="ChEBI" id="CHEBI:30616"/>
        <dbReference type="ChEBI" id="CHEBI:33019"/>
        <dbReference type="ChEBI" id="CHEBI:57912"/>
        <dbReference type="ChEBI" id="CHEBI:78442"/>
        <dbReference type="ChEBI" id="CHEBI:78535"/>
        <dbReference type="ChEBI" id="CHEBI:456215"/>
        <dbReference type="EC" id="6.1.1.2"/>
    </reaction>
</comment>
<dbReference type="GO" id="GO:0005524">
    <property type="term" value="F:ATP binding"/>
    <property type="evidence" value="ECO:0007669"/>
    <property type="project" value="UniProtKB-KW"/>
</dbReference>
<dbReference type="InterPro" id="IPR002305">
    <property type="entry name" value="aa-tRNA-synth_Ic"/>
</dbReference>
<evidence type="ECO:0000256" key="5">
    <source>
        <dbReference type="ARBA" id="ARBA00022840"/>
    </source>
</evidence>
<comment type="caution">
    <text evidence="11">The sequence shown here is derived from an EMBL/GenBank/DDBJ whole genome shotgun (WGS) entry which is preliminary data.</text>
</comment>
<accession>A0A919XZW9</accession>
<dbReference type="NCBIfam" id="TIGR00233">
    <property type="entry name" value="trpS"/>
    <property type="match status" value="1"/>
</dbReference>
<name>A0A919XZW9_9BACL</name>
<comment type="similarity">
    <text evidence="1 10">Belongs to the class-I aminoacyl-tRNA synthetase family.</text>
</comment>
<dbReference type="EMBL" id="BORR01000025">
    <property type="protein sequence ID" value="GIO39667.1"/>
    <property type="molecule type" value="Genomic_DNA"/>
</dbReference>
<dbReference type="GO" id="GO:0006436">
    <property type="term" value="P:tryptophanyl-tRNA aminoacylation"/>
    <property type="evidence" value="ECO:0007669"/>
    <property type="project" value="UniProtKB-UniRule"/>
</dbReference>
<evidence type="ECO:0000313" key="11">
    <source>
        <dbReference type="EMBL" id="GIO39667.1"/>
    </source>
</evidence>
<proteinExistence type="inferred from homology"/>
<dbReference type="RefSeq" id="WP_212943152.1">
    <property type="nucleotide sequence ID" value="NZ_BORR01000025.1"/>
</dbReference>
<dbReference type="InterPro" id="IPR014729">
    <property type="entry name" value="Rossmann-like_a/b/a_fold"/>
</dbReference>
<dbReference type="PRINTS" id="PR01039">
    <property type="entry name" value="TRNASYNTHTRP"/>
</dbReference>
<evidence type="ECO:0000256" key="6">
    <source>
        <dbReference type="ARBA" id="ARBA00022917"/>
    </source>
</evidence>
<evidence type="ECO:0000256" key="8">
    <source>
        <dbReference type="ARBA" id="ARBA00049929"/>
    </source>
</evidence>
<sequence length="341" mass="38852">MNQIIPFSKERMLSGDRVTGKLHLGHYAGSLHNRVKLQSRYDTLVMLANVQALTTHFDHPENISRHLREITLDYLAAGLDPNESTIFIQSMVPEIAELTVYFSMFVTVNSLRHNPTIKAESGNRNLGELYYGFLGYPVSQTADIVFCKATVIPVGEDQLPHLELTRKLIRRFNELYRPVFPEPQAIISEMPRLVGTDGNAKMSKSLGNTIPLDCTEEELAFKIRKAVTDPARVHKDDPGHPEICPVFSYHQAFRSQEADKIQEACQMGSIGCTECKRCLFKDLNLMLEPMRERRAMYNRRPDDIEDILKTGTRRAQELAKETLGEVREAMGLDYFNHNQVN</sequence>
<dbReference type="FunFam" id="1.10.240.10:FF:000005">
    <property type="entry name" value="Tryptophan--tRNA ligase"/>
    <property type="match status" value="1"/>
</dbReference>
<keyword evidence="6 10" id="KW-0648">Protein biosynthesis</keyword>
<keyword evidence="12" id="KW-1185">Reference proteome</keyword>
<dbReference type="InterPro" id="IPR002306">
    <property type="entry name" value="Trp-tRNA-ligase"/>
</dbReference>
<evidence type="ECO:0000256" key="4">
    <source>
        <dbReference type="ARBA" id="ARBA00022741"/>
    </source>
</evidence>
<dbReference type="CDD" id="cd00806">
    <property type="entry name" value="TrpRS_core"/>
    <property type="match status" value="1"/>
</dbReference>
<evidence type="ECO:0000256" key="9">
    <source>
        <dbReference type="NCBIfam" id="TIGR00233"/>
    </source>
</evidence>
<dbReference type="PANTHER" id="PTHR43766">
    <property type="entry name" value="TRYPTOPHAN--TRNA LIGASE, MITOCHONDRIAL"/>
    <property type="match status" value="1"/>
</dbReference>
<keyword evidence="5 10" id="KW-0067">ATP-binding</keyword>
<keyword evidence="4 10" id="KW-0547">Nucleotide-binding</keyword>
<dbReference type="EC" id="6.1.1.2" evidence="2 9"/>
<dbReference type="Proteomes" id="UP000681162">
    <property type="component" value="Unassembled WGS sequence"/>
</dbReference>
<evidence type="ECO:0000256" key="1">
    <source>
        <dbReference type="ARBA" id="ARBA00005594"/>
    </source>
</evidence>
<evidence type="ECO:0000256" key="2">
    <source>
        <dbReference type="ARBA" id="ARBA00013161"/>
    </source>
</evidence>
<protein>
    <recommendedName>
        <fullName evidence="2 9">Tryptophan--tRNA ligase</fullName>
        <ecNumber evidence="2 9">6.1.1.2</ecNumber>
    </recommendedName>
</protein>
<dbReference type="PANTHER" id="PTHR43766:SF1">
    <property type="entry name" value="TRYPTOPHAN--TRNA LIGASE, MITOCHONDRIAL"/>
    <property type="match status" value="1"/>
</dbReference>
<keyword evidence="7 10" id="KW-0030">Aminoacyl-tRNA synthetase</keyword>
<dbReference type="SUPFAM" id="SSF52374">
    <property type="entry name" value="Nucleotidylyl transferase"/>
    <property type="match status" value="1"/>
</dbReference>
<organism evidence="11 12">
    <name type="scientific">Paenibacillus antibioticophila</name>
    <dbReference type="NCBI Taxonomy" id="1274374"/>
    <lineage>
        <taxon>Bacteria</taxon>
        <taxon>Bacillati</taxon>
        <taxon>Bacillota</taxon>
        <taxon>Bacilli</taxon>
        <taxon>Bacillales</taxon>
        <taxon>Paenibacillaceae</taxon>
        <taxon>Paenibacillus</taxon>
    </lineage>
</organism>
<dbReference type="InterPro" id="IPR050203">
    <property type="entry name" value="Trp-tRNA_synthetase"/>
</dbReference>
<dbReference type="Gene3D" id="3.40.50.620">
    <property type="entry name" value="HUPs"/>
    <property type="match status" value="1"/>
</dbReference>
<gene>
    <name evidence="11" type="primary">trpS_2</name>
    <name evidence="11" type="ORF">J41TS12_45280</name>
</gene>
<evidence type="ECO:0000256" key="3">
    <source>
        <dbReference type="ARBA" id="ARBA00022598"/>
    </source>
</evidence>
<dbReference type="GO" id="GO:0005829">
    <property type="term" value="C:cytosol"/>
    <property type="evidence" value="ECO:0007669"/>
    <property type="project" value="TreeGrafter"/>
</dbReference>
<dbReference type="Pfam" id="PF00579">
    <property type="entry name" value="tRNA-synt_1b"/>
    <property type="match status" value="1"/>
</dbReference>
<evidence type="ECO:0000256" key="10">
    <source>
        <dbReference type="RuleBase" id="RU363036"/>
    </source>
</evidence>
<evidence type="ECO:0000256" key="7">
    <source>
        <dbReference type="ARBA" id="ARBA00023146"/>
    </source>
</evidence>
<keyword evidence="3 10" id="KW-0436">Ligase</keyword>
<reference evidence="11 12" key="1">
    <citation type="submission" date="2021-03" db="EMBL/GenBank/DDBJ databases">
        <title>Antimicrobial resistance genes in bacteria isolated from Japanese honey, and their potential for conferring macrolide and lincosamide resistance in the American foulbrood pathogen Paenibacillus larvae.</title>
        <authorList>
            <person name="Okamoto M."/>
            <person name="Kumagai M."/>
            <person name="Kanamori H."/>
            <person name="Takamatsu D."/>
        </authorList>
    </citation>
    <scope>NUCLEOTIDE SEQUENCE [LARGE SCALE GENOMIC DNA]</scope>
    <source>
        <strain evidence="11 12">J41TS12</strain>
    </source>
</reference>
<dbReference type="AlphaFoldDB" id="A0A919XZW9"/>
<dbReference type="Gene3D" id="1.10.240.10">
    <property type="entry name" value="Tyrosyl-Transfer RNA Synthetase"/>
    <property type="match status" value="1"/>
</dbReference>
<dbReference type="GO" id="GO:0004830">
    <property type="term" value="F:tryptophan-tRNA ligase activity"/>
    <property type="evidence" value="ECO:0007669"/>
    <property type="project" value="UniProtKB-UniRule"/>
</dbReference>
<evidence type="ECO:0000313" key="12">
    <source>
        <dbReference type="Proteomes" id="UP000681162"/>
    </source>
</evidence>